<protein>
    <recommendedName>
        <fullName evidence="2">Cytochrome P460 domain-containing protein</fullName>
    </recommendedName>
</protein>
<dbReference type="PROSITE" id="PS51257">
    <property type="entry name" value="PROKAR_LIPOPROTEIN"/>
    <property type="match status" value="1"/>
</dbReference>
<accession>A0A372INS7</accession>
<evidence type="ECO:0000313" key="4">
    <source>
        <dbReference type="Proteomes" id="UP000264702"/>
    </source>
</evidence>
<dbReference type="AlphaFoldDB" id="A0A372INS7"/>
<dbReference type="InterPro" id="IPR038142">
    <property type="entry name" value="Cytochrome_P460_sp"/>
</dbReference>
<reference evidence="3 4" key="1">
    <citation type="submission" date="2018-08" db="EMBL/GenBank/DDBJ databases">
        <title>Acidipila sp. 4G-K13, an acidobacterium isolated from forest soil.</title>
        <authorList>
            <person name="Gao Z.-H."/>
            <person name="Qiu L.-H."/>
        </authorList>
    </citation>
    <scope>NUCLEOTIDE SEQUENCE [LARGE SCALE GENOMIC DNA]</scope>
    <source>
        <strain evidence="3 4">4G-K13</strain>
    </source>
</reference>
<dbReference type="Proteomes" id="UP000264702">
    <property type="component" value="Unassembled WGS sequence"/>
</dbReference>
<keyword evidence="4" id="KW-1185">Reference proteome</keyword>
<evidence type="ECO:0000313" key="3">
    <source>
        <dbReference type="EMBL" id="RFU16409.1"/>
    </source>
</evidence>
<sequence>MKCTGLLCAGLLVIAAGCSGANSRVATHINQEAALTGNLPYNPLAWKVITSWIDEQNGTMSTLFGNDAAVQYARNNSGHDYPSGAVLAAVTWSQQEDPRWFGAGIPSSPKSVEFVSVIKGADQKPSWSYEKYEGSPLKESSKAEASVPGDRAAWLLAQRAAVMP</sequence>
<name>A0A372INS7_9BACT</name>
<feature type="signal peptide" evidence="1">
    <location>
        <begin position="1"/>
        <end position="21"/>
    </location>
</feature>
<feature type="domain" description="Cytochrome P460" evidence="2">
    <location>
        <begin position="46"/>
        <end position="141"/>
    </location>
</feature>
<dbReference type="OrthoDB" id="120428at2"/>
<dbReference type="Pfam" id="PF16694">
    <property type="entry name" value="Cytochrome_P460"/>
    <property type="match status" value="1"/>
</dbReference>
<feature type="chain" id="PRO_5016563814" description="Cytochrome P460 domain-containing protein" evidence="1">
    <location>
        <begin position="22"/>
        <end position="164"/>
    </location>
</feature>
<proteinExistence type="predicted"/>
<organism evidence="3 4">
    <name type="scientific">Paracidobacterium acidisoli</name>
    <dbReference type="NCBI Taxonomy" id="2303751"/>
    <lineage>
        <taxon>Bacteria</taxon>
        <taxon>Pseudomonadati</taxon>
        <taxon>Acidobacteriota</taxon>
        <taxon>Terriglobia</taxon>
        <taxon>Terriglobales</taxon>
        <taxon>Acidobacteriaceae</taxon>
        <taxon>Paracidobacterium</taxon>
    </lineage>
</organism>
<evidence type="ECO:0000256" key="1">
    <source>
        <dbReference type="SAM" id="SignalP"/>
    </source>
</evidence>
<gene>
    <name evidence="3" type="ORF">D0Y96_13570</name>
</gene>
<comment type="caution">
    <text evidence="3">The sequence shown here is derived from an EMBL/GenBank/DDBJ whole genome shotgun (WGS) entry which is preliminary data.</text>
</comment>
<keyword evidence="1" id="KW-0732">Signal</keyword>
<dbReference type="RefSeq" id="WP_117300745.1">
    <property type="nucleotide sequence ID" value="NZ_QVQT02000004.1"/>
</dbReference>
<dbReference type="Gene3D" id="3.50.70.20">
    <property type="entry name" value="Cytochrome P460"/>
    <property type="match status" value="1"/>
</dbReference>
<dbReference type="EMBL" id="QVQT01000004">
    <property type="protein sequence ID" value="RFU16409.1"/>
    <property type="molecule type" value="Genomic_DNA"/>
</dbReference>
<evidence type="ECO:0000259" key="2">
    <source>
        <dbReference type="Pfam" id="PF16694"/>
    </source>
</evidence>
<dbReference type="InterPro" id="IPR032033">
    <property type="entry name" value="Cytochrome_P460"/>
</dbReference>